<dbReference type="GO" id="GO:0070475">
    <property type="term" value="P:rRNA base methylation"/>
    <property type="evidence" value="ECO:0007669"/>
    <property type="project" value="UniProtKB-UniRule"/>
</dbReference>
<reference evidence="8 9" key="1">
    <citation type="submission" date="2014-07" db="EMBL/GenBank/DDBJ databases">
        <title>Draft genome sequence of Thalassospira profundimaris R8-17.</title>
        <authorList>
            <person name="Lai Q."/>
            <person name="Shao Z."/>
        </authorList>
    </citation>
    <scope>NUCLEOTIDE SEQUENCE [LARGE SCALE GENOMIC DNA]</scope>
    <source>
        <strain evidence="8 9">R8-17</strain>
    </source>
</reference>
<feature type="binding site" evidence="6">
    <location>
        <position position="111"/>
    </location>
    <ligand>
        <name>S-adenosyl-L-methionine</name>
        <dbReference type="ChEBI" id="CHEBI:59789"/>
    </ligand>
</feature>
<dbReference type="Gene3D" id="1.10.150.170">
    <property type="entry name" value="Putative methyltransferase TM0872, insert domain"/>
    <property type="match status" value="1"/>
</dbReference>
<organism evidence="8 9">
    <name type="scientific">Thalassospira profundimaris</name>
    <dbReference type="NCBI Taxonomy" id="502049"/>
    <lineage>
        <taxon>Bacteria</taxon>
        <taxon>Pseudomonadati</taxon>
        <taxon>Pseudomonadota</taxon>
        <taxon>Alphaproteobacteria</taxon>
        <taxon>Rhodospirillales</taxon>
        <taxon>Thalassospiraceae</taxon>
        <taxon>Thalassospira</taxon>
    </lineage>
</organism>
<comment type="function">
    <text evidence="6">Specifically methylates the N4 position of cytidine in position 1402 (C1402) of 16S rRNA.</text>
</comment>
<dbReference type="FunFam" id="1.10.150.170:FF:000003">
    <property type="entry name" value="Ribosomal RNA small subunit methyltransferase H"/>
    <property type="match status" value="1"/>
</dbReference>
<keyword evidence="3 6" id="KW-0489">Methyltransferase</keyword>
<dbReference type="NCBIfam" id="TIGR00006">
    <property type="entry name" value="16S rRNA (cytosine(1402)-N(4))-methyltransferase RsmH"/>
    <property type="match status" value="1"/>
</dbReference>
<feature type="binding site" evidence="6">
    <location>
        <position position="56"/>
    </location>
    <ligand>
        <name>S-adenosyl-L-methionine</name>
        <dbReference type="ChEBI" id="CHEBI:59789"/>
    </ligand>
</feature>
<dbReference type="GO" id="GO:0005737">
    <property type="term" value="C:cytoplasm"/>
    <property type="evidence" value="ECO:0007669"/>
    <property type="project" value="UniProtKB-SubCell"/>
</dbReference>
<dbReference type="AlphaFoldDB" id="A0A367VKD0"/>
<comment type="catalytic activity">
    <reaction evidence="6">
        <text>cytidine(1402) in 16S rRNA + S-adenosyl-L-methionine = N(4)-methylcytidine(1402) in 16S rRNA + S-adenosyl-L-homocysteine + H(+)</text>
        <dbReference type="Rhea" id="RHEA:42928"/>
        <dbReference type="Rhea" id="RHEA-COMP:10286"/>
        <dbReference type="Rhea" id="RHEA-COMP:10287"/>
        <dbReference type="ChEBI" id="CHEBI:15378"/>
        <dbReference type="ChEBI" id="CHEBI:57856"/>
        <dbReference type="ChEBI" id="CHEBI:59789"/>
        <dbReference type="ChEBI" id="CHEBI:74506"/>
        <dbReference type="ChEBI" id="CHEBI:82748"/>
        <dbReference type="EC" id="2.1.1.199"/>
    </reaction>
</comment>
<evidence type="ECO:0000256" key="4">
    <source>
        <dbReference type="ARBA" id="ARBA00022679"/>
    </source>
</evidence>
<feature type="binding site" evidence="6">
    <location>
        <position position="104"/>
    </location>
    <ligand>
        <name>S-adenosyl-L-methionine</name>
        <dbReference type="ChEBI" id="CHEBI:59789"/>
    </ligand>
</feature>
<evidence type="ECO:0000313" key="8">
    <source>
        <dbReference type="EMBL" id="RCK25675.1"/>
    </source>
</evidence>
<dbReference type="PANTHER" id="PTHR11265:SF0">
    <property type="entry name" value="12S RRNA N4-METHYLCYTIDINE METHYLTRANSFERASE"/>
    <property type="match status" value="1"/>
</dbReference>
<dbReference type="InterPro" id="IPR002903">
    <property type="entry name" value="RsmH"/>
</dbReference>
<keyword evidence="6" id="KW-0963">Cytoplasm</keyword>
<feature type="binding site" evidence="6">
    <location>
        <begin position="38"/>
        <end position="40"/>
    </location>
    <ligand>
        <name>S-adenosyl-L-methionine</name>
        <dbReference type="ChEBI" id="CHEBI:59789"/>
    </ligand>
</feature>
<dbReference type="InterPro" id="IPR029063">
    <property type="entry name" value="SAM-dependent_MTases_sf"/>
</dbReference>
<protein>
    <recommendedName>
        <fullName evidence="6">Ribosomal RNA small subunit methyltransferase H</fullName>
        <ecNumber evidence="6">2.1.1.199</ecNumber>
    </recommendedName>
    <alternativeName>
        <fullName evidence="6">16S rRNA m(4)C1402 methyltransferase</fullName>
    </alternativeName>
    <alternativeName>
        <fullName evidence="6">rRNA (cytosine-N(4)-)-methyltransferase RsmH</fullName>
    </alternativeName>
</protein>
<evidence type="ECO:0000313" key="9">
    <source>
        <dbReference type="Proteomes" id="UP000253061"/>
    </source>
</evidence>
<evidence type="ECO:0000256" key="1">
    <source>
        <dbReference type="ARBA" id="ARBA00010396"/>
    </source>
</evidence>
<proteinExistence type="inferred from homology"/>
<dbReference type="SUPFAM" id="SSF81799">
    <property type="entry name" value="Putative methyltransferase TM0872, insert domain"/>
    <property type="match status" value="1"/>
</dbReference>
<dbReference type="EMBL" id="JPWB01000001">
    <property type="protein sequence ID" value="RCK25675.1"/>
    <property type="molecule type" value="Genomic_DNA"/>
</dbReference>
<keyword evidence="2 6" id="KW-0698">rRNA processing</keyword>
<gene>
    <name evidence="6" type="primary">rsmH</name>
    <name evidence="8" type="ORF">TH6_03495</name>
</gene>
<dbReference type="Gene3D" id="3.40.50.150">
    <property type="entry name" value="Vaccinia Virus protein VP39"/>
    <property type="match status" value="1"/>
</dbReference>
<comment type="similarity">
    <text evidence="1 6">Belongs to the methyltransferase superfamily. RsmH family.</text>
</comment>
<dbReference type="InterPro" id="IPR023397">
    <property type="entry name" value="SAM-dep_MeTrfase_MraW_recog"/>
</dbReference>
<evidence type="ECO:0000256" key="7">
    <source>
        <dbReference type="SAM" id="MobiDB-lite"/>
    </source>
</evidence>
<keyword evidence="4 6" id="KW-0808">Transferase</keyword>
<evidence type="ECO:0000256" key="6">
    <source>
        <dbReference type="HAMAP-Rule" id="MF_01007"/>
    </source>
</evidence>
<dbReference type="SUPFAM" id="SSF53335">
    <property type="entry name" value="S-adenosyl-L-methionine-dependent methyltransferases"/>
    <property type="match status" value="1"/>
</dbReference>
<dbReference type="Proteomes" id="UP000253061">
    <property type="component" value="Unassembled WGS sequence"/>
</dbReference>
<dbReference type="CDD" id="cd02440">
    <property type="entry name" value="AdoMet_MTases"/>
    <property type="match status" value="1"/>
</dbReference>
<evidence type="ECO:0000256" key="2">
    <source>
        <dbReference type="ARBA" id="ARBA00022552"/>
    </source>
</evidence>
<keyword evidence="5 6" id="KW-0949">S-adenosyl-L-methionine</keyword>
<dbReference type="PANTHER" id="PTHR11265">
    <property type="entry name" value="S-ADENOSYL-METHYLTRANSFERASE MRAW"/>
    <property type="match status" value="1"/>
</dbReference>
<comment type="subcellular location">
    <subcellularLocation>
        <location evidence="6">Cytoplasm</location>
    </subcellularLocation>
</comment>
<feature type="region of interest" description="Disordered" evidence="7">
    <location>
        <begin position="287"/>
        <end position="323"/>
    </location>
</feature>
<dbReference type="HAMAP" id="MF_01007">
    <property type="entry name" value="16SrRNA_methyltr_H"/>
    <property type="match status" value="1"/>
</dbReference>
<dbReference type="GO" id="GO:0071424">
    <property type="term" value="F:rRNA (cytosine-N4-)-methyltransferase activity"/>
    <property type="evidence" value="ECO:0007669"/>
    <property type="project" value="UniProtKB-UniRule"/>
</dbReference>
<evidence type="ECO:0000256" key="5">
    <source>
        <dbReference type="ARBA" id="ARBA00022691"/>
    </source>
</evidence>
<comment type="caution">
    <text evidence="8">The sequence shown here is derived from an EMBL/GenBank/DDBJ whole genome shotgun (WGS) entry which is preliminary data.</text>
</comment>
<sequence>MSFATEDRPHKPVLLREVLESLAPRDGEIMVDGTFGAGGYSRAILDSANCELYGIDRDPTAVATGKQLEAEYDGRFHMVEGCFGDMGRLIPEAGPEQVDGIVLDIGVSSMQLDQADRGFSFREDGPLDMRMSMSGPTAADFVNTAEEEDIANVVYRYGEERASRKVARKIIEMRAEEPFTTTSQLARAVRSVVRKSKDGIDPATRTFQALRIYVNDELGELERAMDAAETLLKPGGRLVVVTFHSLEDRQVKTFMKERSGDPNKMSRRLPGEPEVAIPTFTAITRKAVTGQKDEIRANPRARSAKLRAVARNEQPASPQGGRK</sequence>
<name>A0A367VKD0_9PROT</name>
<dbReference type="EC" id="2.1.1.199" evidence="6"/>
<feature type="binding site" evidence="6">
    <location>
        <position position="83"/>
    </location>
    <ligand>
        <name>S-adenosyl-L-methionine</name>
        <dbReference type="ChEBI" id="CHEBI:59789"/>
    </ligand>
</feature>
<dbReference type="PIRSF" id="PIRSF004486">
    <property type="entry name" value="MraW"/>
    <property type="match status" value="1"/>
</dbReference>
<dbReference type="Pfam" id="PF01795">
    <property type="entry name" value="Methyltransf_5"/>
    <property type="match status" value="1"/>
</dbReference>
<evidence type="ECO:0000256" key="3">
    <source>
        <dbReference type="ARBA" id="ARBA00022603"/>
    </source>
</evidence>
<accession>A0A367VKD0</accession>